<dbReference type="VEuPathDB" id="TriTrypDB:TvY486_1106040"/>
<dbReference type="GO" id="GO:0005730">
    <property type="term" value="C:nucleolus"/>
    <property type="evidence" value="ECO:0007669"/>
    <property type="project" value="TreeGrafter"/>
</dbReference>
<dbReference type="GO" id="GO:0003677">
    <property type="term" value="F:DNA binding"/>
    <property type="evidence" value="ECO:0007669"/>
    <property type="project" value="TreeGrafter"/>
</dbReference>
<dbReference type="PANTHER" id="PTHR14369:SF0">
    <property type="entry name" value="SURFEIT LOCUS PROTEIN 6"/>
    <property type="match status" value="1"/>
</dbReference>
<name>G0UBD1_TRYVY</name>
<dbReference type="GO" id="GO:0042273">
    <property type="term" value="P:ribosomal large subunit biogenesis"/>
    <property type="evidence" value="ECO:0007669"/>
    <property type="project" value="TreeGrafter"/>
</dbReference>
<sequence length="210" mass="23085">MPAKRSDNLALPGSSSIPINLSFGNFEFDEIKRTGQRGGGVRELSRSLRRAQQRAALHTQLLYTPGGVEERNAELLDTATRRAAGEKVKDDPKRLAKALARRRNKKRRSAKKWTRRMEQLKQSVDDVLEERARKRKAGRRTDVTMKGKRAKSGASKKLTGSDGGRKTSRGNVLAKKSKKGEAVAGKIKRSAAPKGTGGVGFGKKAPRRGR</sequence>
<feature type="region of interest" description="Disordered" evidence="4">
    <location>
        <begin position="129"/>
        <end position="210"/>
    </location>
</feature>
<dbReference type="Pfam" id="PF04935">
    <property type="entry name" value="SURF6"/>
    <property type="match status" value="1"/>
</dbReference>
<dbReference type="EMBL" id="HE573027">
    <property type="protein sequence ID" value="CCC53120.1"/>
    <property type="molecule type" value="Genomic_DNA"/>
</dbReference>
<comment type="subcellular location">
    <subcellularLocation>
        <location evidence="1">Nucleus</location>
    </subcellularLocation>
</comment>
<comment type="similarity">
    <text evidence="2">Belongs to the SURF6 family.</text>
</comment>
<feature type="domain" description="Ribosomal RNA-processing protein 14/surfeit locus protein 6 C-terminal" evidence="5">
    <location>
        <begin position="19"/>
        <end position="135"/>
    </location>
</feature>
<dbReference type="InterPro" id="IPR007019">
    <property type="entry name" value="SURF6"/>
</dbReference>
<proteinExistence type="inferred from homology"/>
<reference evidence="6" key="1">
    <citation type="journal article" date="2012" name="Proc. Natl. Acad. Sci. U.S.A.">
        <title>Antigenic diversity is generated by distinct evolutionary mechanisms in African trypanosome species.</title>
        <authorList>
            <person name="Jackson A.P."/>
            <person name="Berry A."/>
            <person name="Aslett M."/>
            <person name="Allison H.C."/>
            <person name="Burton P."/>
            <person name="Vavrova-Anderson J."/>
            <person name="Brown R."/>
            <person name="Browne H."/>
            <person name="Corton N."/>
            <person name="Hauser H."/>
            <person name="Gamble J."/>
            <person name="Gilderthorp R."/>
            <person name="Marcello L."/>
            <person name="McQuillan J."/>
            <person name="Otto T.D."/>
            <person name="Quail M.A."/>
            <person name="Sanders M.J."/>
            <person name="van Tonder A."/>
            <person name="Ginger M.L."/>
            <person name="Field M.C."/>
            <person name="Barry J.D."/>
            <person name="Hertz-Fowler C."/>
            <person name="Berriman M."/>
        </authorList>
    </citation>
    <scope>NUCLEOTIDE SEQUENCE</scope>
    <source>
        <strain evidence="6">Y486</strain>
    </source>
</reference>
<organism evidence="6">
    <name type="scientific">Trypanosoma vivax (strain Y486)</name>
    <dbReference type="NCBI Taxonomy" id="1055687"/>
    <lineage>
        <taxon>Eukaryota</taxon>
        <taxon>Discoba</taxon>
        <taxon>Euglenozoa</taxon>
        <taxon>Kinetoplastea</taxon>
        <taxon>Metakinetoplastina</taxon>
        <taxon>Trypanosomatida</taxon>
        <taxon>Trypanosomatidae</taxon>
        <taxon>Trypanosoma</taxon>
        <taxon>Duttonella</taxon>
    </lineage>
</organism>
<protein>
    <recommendedName>
        <fullName evidence="5">Ribosomal RNA-processing protein 14/surfeit locus protein 6 C-terminal domain-containing protein</fullName>
    </recommendedName>
</protein>
<accession>G0UBD1</accession>
<evidence type="ECO:0000259" key="5">
    <source>
        <dbReference type="Pfam" id="PF04935"/>
    </source>
</evidence>
<dbReference type="GO" id="GO:0042274">
    <property type="term" value="P:ribosomal small subunit biogenesis"/>
    <property type="evidence" value="ECO:0007669"/>
    <property type="project" value="TreeGrafter"/>
</dbReference>
<evidence type="ECO:0000256" key="1">
    <source>
        <dbReference type="ARBA" id="ARBA00004123"/>
    </source>
</evidence>
<evidence type="ECO:0000313" key="6">
    <source>
        <dbReference type="EMBL" id="CCC53120.1"/>
    </source>
</evidence>
<evidence type="ECO:0000256" key="2">
    <source>
        <dbReference type="ARBA" id="ARBA00005904"/>
    </source>
</evidence>
<keyword evidence="3" id="KW-0539">Nucleus</keyword>
<gene>
    <name evidence="6" type="ORF">TVY486_1106040</name>
</gene>
<dbReference type="InterPro" id="IPR029190">
    <property type="entry name" value="Rrp14/SURF6_C"/>
</dbReference>
<dbReference type="PANTHER" id="PTHR14369">
    <property type="entry name" value="SURFEIT LOCUS PROTEIN 6"/>
    <property type="match status" value="1"/>
</dbReference>
<evidence type="ECO:0000256" key="3">
    <source>
        <dbReference type="ARBA" id="ARBA00023242"/>
    </source>
</evidence>
<dbReference type="GO" id="GO:0003723">
    <property type="term" value="F:RNA binding"/>
    <property type="evidence" value="ECO:0007669"/>
    <property type="project" value="TreeGrafter"/>
</dbReference>
<dbReference type="AlphaFoldDB" id="G0UBD1"/>
<evidence type="ECO:0000256" key="4">
    <source>
        <dbReference type="SAM" id="MobiDB-lite"/>
    </source>
</evidence>